<dbReference type="EMBL" id="CP158255">
    <property type="protein sequence ID" value="XDJ51512.1"/>
    <property type="molecule type" value="Genomic_DNA"/>
</dbReference>
<feature type="chain" id="PRO_5044347542" evidence="2">
    <location>
        <begin position="17"/>
        <end position="445"/>
    </location>
</feature>
<dbReference type="RefSeq" id="WP_368647546.1">
    <property type="nucleotide sequence ID" value="NZ_CP158255.1"/>
</dbReference>
<name>A0AB39DAA8_9BURK</name>
<reference evidence="4" key="1">
    <citation type="submission" date="2024-05" db="EMBL/GenBank/DDBJ databases">
        <authorList>
            <person name="Luo Y.-C."/>
            <person name="Nicholds J."/>
            <person name="Mortimer T."/>
            <person name="Maboni G."/>
        </authorList>
    </citation>
    <scope>NUCLEOTIDE SEQUENCE</scope>
    <source>
        <strain evidence="4">151108</strain>
    </source>
</reference>
<dbReference type="PANTHER" id="PTHR30332">
    <property type="entry name" value="PROBABLE GENERAL SECRETION PATHWAY PROTEIN D"/>
    <property type="match status" value="1"/>
</dbReference>
<proteinExistence type="inferred from homology"/>
<evidence type="ECO:0000256" key="2">
    <source>
        <dbReference type="SAM" id="SignalP"/>
    </source>
</evidence>
<comment type="similarity">
    <text evidence="1">Belongs to the bacterial secretin family.</text>
</comment>
<dbReference type="Pfam" id="PF00263">
    <property type="entry name" value="Secretin"/>
    <property type="match status" value="1"/>
</dbReference>
<dbReference type="GO" id="GO:0009306">
    <property type="term" value="P:protein secretion"/>
    <property type="evidence" value="ECO:0007669"/>
    <property type="project" value="InterPro"/>
</dbReference>
<gene>
    <name evidence="4" type="ORF">ABRZ09_06650</name>
</gene>
<organism evidence="4">
    <name type="scientific">Castellaniella ginsengisoli</name>
    <dbReference type="NCBI Taxonomy" id="546114"/>
    <lineage>
        <taxon>Bacteria</taxon>
        <taxon>Pseudomonadati</taxon>
        <taxon>Pseudomonadota</taxon>
        <taxon>Betaproteobacteria</taxon>
        <taxon>Burkholderiales</taxon>
        <taxon>Alcaligenaceae</taxon>
        <taxon>Castellaniella</taxon>
    </lineage>
</organism>
<dbReference type="GO" id="GO:0015627">
    <property type="term" value="C:type II protein secretion system complex"/>
    <property type="evidence" value="ECO:0007669"/>
    <property type="project" value="TreeGrafter"/>
</dbReference>
<feature type="signal peptide" evidence="2">
    <location>
        <begin position="1"/>
        <end position="16"/>
    </location>
</feature>
<dbReference type="InterPro" id="IPR050810">
    <property type="entry name" value="Bact_Secretion_Sys_Channel"/>
</dbReference>
<dbReference type="AlphaFoldDB" id="A0AB39DAA8"/>
<evidence type="ECO:0000259" key="3">
    <source>
        <dbReference type="Pfam" id="PF00263"/>
    </source>
</evidence>
<keyword evidence="2" id="KW-0732">Signal</keyword>
<evidence type="ECO:0000313" key="4">
    <source>
        <dbReference type="EMBL" id="XDJ51512.1"/>
    </source>
</evidence>
<feature type="domain" description="Type II/III secretion system secretin-like" evidence="3">
    <location>
        <begin position="286"/>
        <end position="436"/>
    </location>
</feature>
<evidence type="ECO:0000256" key="1">
    <source>
        <dbReference type="RuleBase" id="RU004003"/>
    </source>
</evidence>
<accession>A0AB39DAA8</accession>
<protein>
    <submittedName>
        <fullName evidence="4">Type II secretory pathway protein</fullName>
    </submittedName>
</protein>
<sequence>MIGKTLWLSLLLPALAFGQGIPSPLPPIPLATSGEAYVQPASSQVQRVVRRSAPQAFDLQGVSVAEVVQLIYANAVKTPYMLAPEVLADSRPLSFRWSSGYGSLEGFLLQFLDSLGYKVERRGKVDFVMKAGAGERLETVYIYRPKYRSVNYLAELISPMLKGSFSVNRQITADHPIGEKSKGSATATNALGVVKRDSDTLIYRGTSEEIDTLKGLLSQLDVVGGEVMVRALVYEVGVSQKEGSAFSLITSLFDGSLKIGVNTGVAQAANFLSFKNLTIDFIANILSSDNRFKVVSSPSLRIRSGEEGRFNVGQEVPILGSISYPREGAPVQSVEYRSSGVIFNVRPQVYEENINLDLDQQISNFVRTETGVDNSPTLTKREVSTSVSLRDNEIIVLGGLAETKDGAGRTGFSFLPDFLRARTSDSQRSELVVVLQVTRIGEGQD</sequence>
<dbReference type="InterPro" id="IPR004846">
    <property type="entry name" value="T2SS/T3SS_dom"/>
</dbReference>
<dbReference type="PANTHER" id="PTHR30332:SF17">
    <property type="entry name" value="TYPE IV PILIATION SYSTEM PROTEIN DR_0774-RELATED"/>
    <property type="match status" value="1"/>
</dbReference>